<dbReference type="EMBL" id="MU253811">
    <property type="protein sequence ID" value="KAG9246269.1"/>
    <property type="molecule type" value="Genomic_DNA"/>
</dbReference>
<dbReference type="OrthoDB" id="422427at2759"/>
<dbReference type="GO" id="GO:0005634">
    <property type="term" value="C:nucleus"/>
    <property type="evidence" value="ECO:0007669"/>
    <property type="project" value="UniProtKB-SubCell"/>
</dbReference>
<protein>
    <submittedName>
        <fullName evidence="10">Fungal-specific transcription factor domain-containing protein</fullName>
    </submittedName>
</protein>
<dbReference type="GO" id="GO:0043565">
    <property type="term" value="F:sequence-specific DNA binding"/>
    <property type="evidence" value="ECO:0007669"/>
    <property type="project" value="TreeGrafter"/>
</dbReference>
<feature type="compositionally biased region" description="Polar residues" evidence="7">
    <location>
        <begin position="674"/>
        <end position="683"/>
    </location>
</feature>
<keyword evidence="8" id="KW-1133">Transmembrane helix</keyword>
<evidence type="ECO:0000256" key="3">
    <source>
        <dbReference type="ARBA" id="ARBA00023015"/>
    </source>
</evidence>
<comment type="subcellular location">
    <subcellularLocation>
        <location evidence="1">Nucleus</location>
    </subcellularLocation>
</comment>
<feature type="compositionally biased region" description="Polar residues" evidence="7">
    <location>
        <begin position="631"/>
        <end position="667"/>
    </location>
</feature>
<evidence type="ECO:0000256" key="4">
    <source>
        <dbReference type="ARBA" id="ARBA00023125"/>
    </source>
</evidence>
<evidence type="ECO:0000256" key="6">
    <source>
        <dbReference type="ARBA" id="ARBA00023242"/>
    </source>
</evidence>
<feature type="region of interest" description="Disordered" evidence="7">
    <location>
        <begin position="621"/>
        <end position="736"/>
    </location>
</feature>
<dbReference type="InterPro" id="IPR051711">
    <property type="entry name" value="Stress_Response_Reg"/>
</dbReference>
<sequence length="818" mass="90480">MALPNIDLNDPNIDQLIQQREAATASRAINPSIEPRSADRYNSPEDEAPLKSMIQSTGQLELDDAGNWDFRGGSSGLVFMGRMRESLGSLLGGRSGTAFLPWLPKTPLGPYDSPKSATGSPMDSGLYLTPDLPPREIALVLCNNSLECGCSLMRFVHQPTFYEMVNRIYTTRQGDCTDEEYKFLPLLYVVLALGCMFHAETDENLPAASNYRSGIDQGLRYFRSARTLMDITDCRDIVSLQAVLFMILFLQSSSNLSTCYSYIGVALRSALRMGLHRNLSGKFNPIERETRRRVFWVVRKMDIYVSALLGFPHMMSSDDIDQELPMEVDDQYITKDAILPMPSGMTSIYAASNAHTALMDILTKVVKYIYPTKGSIESCESGASPLPYMISIHKIREIEKDLNVWLDKLPADLRPGGDETPESLRVQQLLRLAYAHVQMMLYRPFLHYVVPGRGSKGKKTNDRSYACAAAGVSVSRNIVHITSEMKRRGLLIGAFWFTMYTTFFAIISLVFFVLENPDEPGSKEILADAIAGKEALKGLAKRSQAADRCTDALRTLFEHLPSRLVKTPSTKSRKRGAPSPTAQSIQSAHNVPRPQGTPEIGIARARTLPAPAAIRNACSARGSLDDKRMRSNSNSASNPNLYQSFQDPRLPNTPSSMGTPSSESARSSYHVAPHQQSHQQNNPIPDLSAMMFPSADPFAYPTQPNMNPDGAKGEDFGTPDAGCQGGAPMFLSNESGMNSTPYDDLEGQLFLPIPPYMMHGQQNFGMGGQIQVPAMESQQDMNYCSGVTPRADMYFDNIFPGEDWNNSMLDPVFTNNDK</sequence>
<keyword evidence="2" id="KW-0862">Zinc</keyword>
<dbReference type="InterPro" id="IPR007219">
    <property type="entry name" value="XnlR_reg_dom"/>
</dbReference>
<accession>A0A9P8CGI3</accession>
<comment type="caution">
    <text evidence="10">The sequence shown here is derived from an EMBL/GenBank/DDBJ whole genome shotgun (WGS) entry which is preliminary data.</text>
</comment>
<dbReference type="AlphaFoldDB" id="A0A9P8CGI3"/>
<organism evidence="10 11">
    <name type="scientific">Calycina marina</name>
    <dbReference type="NCBI Taxonomy" id="1763456"/>
    <lineage>
        <taxon>Eukaryota</taxon>
        <taxon>Fungi</taxon>
        <taxon>Dikarya</taxon>
        <taxon>Ascomycota</taxon>
        <taxon>Pezizomycotina</taxon>
        <taxon>Leotiomycetes</taxon>
        <taxon>Helotiales</taxon>
        <taxon>Pezizellaceae</taxon>
        <taxon>Calycina</taxon>
    </lineage>
</organism>
<evidence type="ECO:0000259" key="9">
    <source>
        <dbReference type="SMART" id="SM00906"/>
    </source>
</evidence>
<keyword evidence="4" id="KW-0238">DNA-binding</keyword>
<dbReference type="PANTHER" id="PTHR47540:SF1">
    <property type="entry name" value="ACTIVATOR OF STRESS GENES 1-RELATED"/>
    <property type="match status" value="1"/>
</dbReference>
<evidence type="ECO:0000313" key="10">
    <source>
        <dbReference type="EMBL" id="KAG9246269.1"/>
    </source>
</evidence>
<feature type="region of interest" description="Disordered" evidence="7">
    <location>
        <begin position="564"/>
        <end position="598"/>
    </location>
</feature>
<keyword evidence="8" id="KW-0812">Transmembrane</keyword>
<keyword evidence="3" id="KW-0805">Transcription regulation</keyword>
<keyword evidence="11" id="KW-1185">Reference proteome</keyword>
<evidence type="ECO:0000256" key="1">
    <source>
        <dbReference type="ARBA" id="ARBA00004123"/>
    </source>
</evidence>
<feature type="compositionally biased region" description="Polar residues" evidence="7">
    <location>
        <begin position="580"/>
        <end position="589"/>
    </location>
</feature>
<proteinExistence type="predicted"/>
<dbReference type="GO" id="GO:0045944">
    <property type="term" value="P:positive regulation of transcription by RNA polymerase II"/>
    <property type="evidence" value="ECO:0007669"/>
    <property type="project" value="TreeGrafter"/>
</dbReference>
<evidence type="ECO:0000313" key="11">
    <source>
        <dbReference type="Proteomes" id="UP000887226"/>
    </source>
</evidence>
<feature type="transmembrane region" description="Helical" evidence="8">
    <location>
        <begin position="490"/>
        <end position="514"/>
    </location>
</feature>
<evidence type="ECO:0000256" key="7">
    <source>
        <dbReference type="SAM" id="MobiDB-lite"/>
    </source>
</evidence>
<feature type="region of interest" description="Disordered" evidence="7">
    <location>
        <begin position="23"/>
        <end position="46"/>
    </location>
</feature>
<dbReference type="CDD" id="cd12148">
    <property type="entry name" value="fungal_TF_MHR"/>
    <property type="match status" value="1"/>
</dbReference>
<feature type="domain" description="Xylanolytic transcriptional activator regulatory" evidence="9">
    <location>
        <begin position="259"/>
        <end position="331"/>
    </location>
</feature>
<gene>
    <name evidence="10" type="ORF">BJ878DRAFT_497862</name>
</gene>
<keyword evidence="8" id="KW-0472">Membrane</keyword>
<dbReference type="GO" id="GO:0008270">
    <property type="term" value="F:zinc ion binding"/>
    <property type="evidence" value="ECO:0007669"/>
    <property type="project" value="InterPro"/>
</dbReference>
<keyword evidence="5" id="KW-0804">Transcription</keyword>
<reference evidence="10" key="1">
    <citation type="journal article" date="2021" name="IMA Fungus">
        <title>Genomic characterization of three marine fungi, including Emericellopsis atlantica sp. nov. with signatures of a generalist lifestyle and marine biomass degradation.</title>
        <authorList>
            <person name="Hagestad O.C."/>
            <person name="Hou L."/>
            <person name="Andersen J.H."/>
            <person name="Hansen E.H."/>
            <person name="Altermark B."/>
            <person name="Li C."/>
            <person name="Kuhnert E."/>
            <person name="Cox R.J."/>
            <person name="Crous P.W."/>
            <person name="Spatafora J.W."/>
            <person name="Lail K."/>
            <person name="Amirebrahimi M."/>
            <person name="Lipzen A."/>
            <person name="Pangilinan J."/>
            <person name="Andreopoulos W."/>
            <person name="Hayes R.D."/>
            <person name="Ng V."/>
            <person name="Grigoriev I.V."/>
            <person name="Jackson S.A."/>
            <person name="Sutton T.D.S."/>
            <person name="Dobson A.D.W."/>
            <person name="Rama T."/>
        </authorList>
    </citation>
    <scope>NUCLEOTIDE SEQUENCE</scope>
    <source>
        <strain evidence="10">TRa3180A</strain>
    </source>
</reference>
<evidence type="ECO:0000256" key="8">
    <source>
        <dbReference type="SAM" id="Phobius"/>
    </source>
</evidence>
<evidence type="ECO:0000256" key="2">
    <source>
        <dbReference type="ARBA" id="ARBA00022833"/>
    </source>
</evidence>
<name>A0A9P8CGI3_9HELO</name>
<dbReference type="SMART" id="SM00906">
    <property type="entry name" value="Fungal_trans"/>
    <property type="match status" value="1"/>
</dbReference>
<dbReference type="Pfam" id="PF04082">
    <property type="entry name" value="Fungal_trans"/>
    <property type="match status" value="1"/>
</dbReference>
<keyword evidence="6" id="KW-0539">Nucleus</keyword>
<dbReference type="GO" id="GO:0006351">
    <property type="term" value="P:DNA-templated transcription"/>
    <property type="evidence" value="ECO:0007669"/>
    <property type="project" value="InterPro"/>
</dbReference>
<dbReference type="PANTHER" id="PTHR47540">
    <property type="entry name" value="THIAMINE REPRESSIBLE GENES REGULATORY PROTEIN THI5"/>
    <property type="match status" value="1"/>
</dbReference>
<dbReference type="Proteomes" id="UP000887226">
    <property type="component" value="Unassembled WGS sequence"/>
</dbReference>
<evidence type="ECO:0000256" key="5">
    <source>
        <dbReference type="ARBA" id="ARBA00023163"/>
    </source>
</evidence>